<feature type="region of interest" description="Disordered" evidence="1">
    <location>
        <begin position="426"/>
        <end position="447"/>
    </location>
</feature>
<dbReference type="Gene3D" id="1.20.1440.30">
    <property type="entry name" value="Biosynthetic Protein domain"/>
    <property type="match status" value="1"/>
</dbReference>
<dbReference type="GO" id="GO:0046677">
    <property type="term" value="P:response to antibiotic"/>
    <property type="evidence" value="ECO:0007669"/>
    <property type="project" value="InterPro"/>
</dbReference>
<gene>
    <name evidence="2" type="ORF">BSF38_04525</name>
</gene>
<evidence type="ECO:0000256" key="1">
    <source>
        <dbReference type="SAM" id="MobiDB-lite"/>
    </source>
</evidence>
<dbReference type="Pfam" id="PF05139">
    <property type="entry name" value="Erythro_esteras"/>
    <property type="match status" value="1"/>
</dbReference>
<dbReference type="STRING" id="1387353.BSF38_04525"/>
<dbReference type="SUPFAM" id="SSF159501">
    <property type="entry name" value="EreA/ChaN-like"/>
    <property type="match status" value="1"/>
</dbReference>
<reference evidence="3" key="1">
    <citation type="submission" date="2016-12" db="EMBL/GenBank/DDBJ databases">
        <title>Comparative genomics of four Isosphaeraceae planctomycetes: a common pool of plasmids and glycoside hydrolase genes.</title>
        <authorList>
            <person name="Ivanova A."/>
        </authorList>
    </citation>
    <scope>NUCLEOTIDE SEQUENCE [LARGE SCALE GENOMIC DNA]</scope>
    <source>
        <strain evidence="3">PX4</strain>
    </source>
</reference>
<dbReference type="RefSeq" id="WP_076349389.1">
    <property type="nucleotide sequence ID" value="NZ_CP019082.1"/>
</dbReference>
<evidence type="ECO:0000313" key="3">
    <source>
        <dbReference type="Proteomes" id="UP000186309"/>
    </source>
</evidence>
<dbReference type="InterPro" id="IPR014622">
    <property type="entry name" value="UCP036794_erythomycin"/>
</dbReference>
<dbReference type="OrthoDB" id="9810066at2"/>
<dbReference type="Proteomes" id="UP000186309">
    <property type="component" value="Chromosome"/>
</dbReference>
<protein>
    <recommendedName>
        <fullName evidence="4">Erythromycin esterase</fullName>
    </recommendedName>
</protein>
<dbReference type="Gene3D" id="3.40.1660.10">
    <property type="entry name" value="EreA-like (biosynthetic domain)"/>
    <property type="match status" value="1"/>
</dbReference>
<dbReference type="AlphaFoldDB" id="A0A1U7CVJ4"/>
<proteinExistence type="predicted"/>
<evidence type="ECO:0000313" key="2">
    <source>
        <dbReference type="EMBL" id="APW62967.1"/>
    </source>
</evidence>
<dbReference type="CDD" id="cd14728">
    <property type="entry name" value="Ere-like"/>
    <property type="match status" value="1"/>
</dbReference>
<accession>A0A1U7CVJ4</accession>
<name>A0A1U7CVJ4_9BACT</name>
<dbReference type="Gene3D" id="3.30.1870.10">
    <property type="entry name" value="EreA-like, domain 2"/>
    <property type="match status" value="1"/>
</dbReference>
<dbReference type="PANTHER" id="PTHR31299:SF0">
    <property type="entry name" value="ESTERASE, PUTATIVE (AFU_ORTHOLOGUE AFUA_1G05850)-RELATED"/>
    <property type="match status" value="1"/>
</dbReference>
<dbReference type="InterPro" id="IPR007815">
    <property type="entry name" value="Emycin_Estase"/>
</dbReference>
<dbReference type="PANTHER" id="PTHR31299">
    <property type="entry name" value="ESTERASE, PUTATIVE (AFU_ORTHOLOGUE AFUA_1G05850)-RELATED"/>
    <property type="match status" value="1"/>
</dbReference>
<organism evidence="2 3">
    <name type="scientific">Paludisphaera borealis</name>
    <dbReference type="NCBI Taxonomy" id="1387353"/>
    <lineage>
        <taxon>Bacteria</taxon>
        <taxon>Pseudomonadati</taxon>
        <taxon>Planctomycetota</taxon>
        <taxon>Planctomycetia</taxon>
        <taxon>Isosphaerales</taxon>
        <taxon>Isosphaeraceae</taxon>
        <taxon>Paludisphaera</taxon>
    </lineage>
</organism>
<dbReference type="EMBL" id="CP019082">
    <property type="protein sequence ID" value="APW62967.1"/>
    <property type="molecule type" value="Genomic_DNA"/>
</dbReference>
<keyword evidence="3" id="KW-1185">Reference proteome</keyword>
<sequence length="447" mass="50341">MSDSSSHHGAVFAVREAARPLTGASADYDYLLDRIGDARFVLLGEASHGTHEFYSERARITRRLIGEKGFTAVAVEADWPDAYRVNRYVRGAGDDDSALAAVGDFHRFPTWMWRNAAVLEFIEWLYDHNGGVVKAGFYGLDLYSLHASIRAVVDYLDKIDPEAAGRARRRYACFDHSGEDTQAYGYAASLGLDRSCENEVIAQLVDLRRRAVEYARRDGLVAEDEYFQAEQNARLAKNAEEYYRSMFRSRVSSWNLRDLHMVETLAELVGHLDRTTGRPSKVVVWAHNSHLGDARATEMGERGEWNVGQLVRERCGDDAVNIGFTTYTGTVTAASDWDGPTERKRVRPALPGSYEALFHEAGSPRFLIDLRDGGDATEALREPRLERAIGVIYRPDTERRSHYFHARLAEQFDAVIHIDQTRAVEPLDRDSGWEEQGEVPETYPAGV</sequence>
<dbReference type="KEGG" id="pbor:BSF38_04525"/>
<dbReference type="PIRSF" id="PIRSF036794">
    <property type="entry name" value="UCP_erythr_ester"/>
    <property type="match status" value="1"/>
</dbReference>
<evidence type="ECO:0008006" key="4">
    <source>
        <dbReference type="Google" id="ProtNLM"/>
    </source>
</evidence>
<dbReference type="InterPro" id="IPR052036">
    <property type="entry name" value="Hydrolase/PRTase-associated"/>
</dbReference>